<dbReference type="EMBL" id="CM035425">
    <property type="protein sequence ID" value="KAH7330938.1"/>
    <property type="molecule type" value="Genomic_DNA"/>
</dbReference>
<dbReference type="OMA" id="CKESRSH"/>
<dbReference type="Proteomes" id="UP000825935">
    <property type="component" value="Chromosome 20"/>
</dbReference>
<dbReference type="InterPro" id="IPR039611">
    <property type="entry name" value="VQ_4/11/13/19/31/33"/>
</dbReference>
<keyword evidence="2" id="KW-0597">Phosphoprotein</keyword>
<dbReference type="PANTHER" id="PTHR33402:SF19">
    <property type="entry name" value="VQ MOTIF-CONTAINING PROTEIN 11"/>
    <property type="match status" value="1"/>
</dbReference>
<evidence type="ECO:0000313" key="6">
    <source>
        <dbReference type="EMBL" id="KAH7330938.1"/>
    </source>
</evidence>
<evidence type="ECO:0000256" key="4">
    <source>
        <dbReference type="SAM" id="MobiDB-lite"/>
    </source>
</evidence>
<dbReference type="AlphaFoldDB" id="A0A8T2SGN4"/>
<feature type="region of interest" description="Disordered" evidence="4">
    <location>
        <begin position="143"/>
        <end position="192"/>
    </location>
</feature>
<keyword evidence="7" id="KW-1185">Reference proteome</keyword>
<feature type="compositionally biased region" description="Polar residues" evidence="4">
    <location>
        <begin position="205"/>
        <end position="215"/>
    </location>
</feature>
<sequence>MADHASQPTYAVLEFVGFSSPAPSGPHLLQPSPPFPAPSPSSSHSPAVLCLPSPVPSSSAFLPSNSANSTFLPLSLTPPLPAHTALVSSAPSQLLSVPRFPVEAHTLFLPCSSAPSAPSNLPSSLPYVLQAQQQTPHLRSYATGGRDFVNLDSPPSSPSSTAAPSACSVSRETCKESRSHRPPSSGAGASSKPLVCFNPSASDSCSALGNGSNHRPQGALSNKLGDRGGTPSATILRSSSFSASKEEDKMQTQISVSQTDRETIVHTHSSNFRDVVRQLTGASSDDQNLLPVTLPARLANRMNNSVVQSAVVSSEAGMVAAPMAPVSGGGPAALNSSGGGTMTLSSSGGVGGATKEQLGLRRAPLKLHERRKSSMKNLEKISTVYNSFHNGVGVAEASPTMNPSPVTPLASDFERFCTASTPTSQGSSALSSPIGLMAMGNACSDSTDVEQGKGQEGGAKCFFVQCPSPVARPSPSAVEKPAPPTLLNLFPESSACSPRGT</sequence>
<evidence type="ECO:0000256" key="1">
    <source>
        <dbReference type="ARBA" id="ARBA00004123"/>
    </source>
</evidence>
<proteinExistence type="predicted"/>
<dbReference type="Pfam" id="PF05678">
    <property type="entry name" value="VQ"/>
    <property type="match status" value="1"/>
</dbReference>
<evidence type="ECO:0000256" key="3">
    <source>
        <dbReference type="ARBA" id="ARBA00023242"/>
    </source>
</evidence>
<feature type="region of interest" description="Disordered" evidence="4">
    <location>
        <begin position="24"/>
        <end position="43"/>
    </location>
</feature>
<comment type="subcellular location">
    <subcellularLocation>
        <location evidence="1">Nucleus</location>
    </subcellularLocation>
</comment>
<evidence type="ECO:0000259" key="5">
    <source>
        <dbReference type="Pfam" id="PF05678"/>
    </source>
</evidence>
<feature type="compositionally biased region" description="Low complexity" evidence="4">
    <location>
        <begin position="182"/>
        <end position="191"/>
    </location>
</feature>
<feature type="compositionally biased region" description="Low complexity" evidence="4">
    <location>
        <begin position="158"/>
        <end position="170"/>
    </location>
</feature>
<name>A0A8T2SGN4_CERRI</name>
<dbReference type="InterPro" id="IPR008889">
    <property type="entry name" value="VQ"/>
</dbReference>
<gene>
    <name evidence="6" type="ORF">KP509_20G008900</name>
</gene>
<protein>
    <recommendedName>
        <fullName evidence="5">VQ domain-containing protein</fullName>
    </recommendedName>
</protein>
<evidence type="ECO:0000256" key="2">
    <source>
        <dbReference type="ARBA" id="ARBA00022553"/>
    </source>
</evidence>
<organism evidence="6 7">
    <name type="scientific">Ceratopteris richardii</name>
    <name type="common">Triangle waterfern</name>
    <dbReference type="NCBI Taxonomy" id="49495"/>
    <lineage>
        <taxon>Eukaryota</taxon>
        <taxon>Viridiplantae</taxon>
        <taxon>Streptophyta</taxon>
        <taxon>Embryophyta</taxon>
        <taxon>Tracheophyta</taxon>
        <taxon>Polypodiopsida</taxon>
        <taxon>Polypodiidae</taxon>
        <taxon>Polypodiales</taxon>
        <taxon>Pteridineae</taxon>
        <taxon>Pteridaceae</taxon>
        <taxon>Parkerioideae</taxon>
        <taxon>Ceratopteris</taxon>
    </lineage>
</organism>
<dbReference type="OrthoDB" id="1918952at2759"/>
<dbReference type="GO" id="GO:0005634">
    <property type="term" value="C:nucleus"/>
    <property type="evidence" value="ECO:0007669"/>
    <property type="project" value="UniProtKB-SubCell"/>
</dbReference>
<comment type="caution">
    <text evidence="6">The sequence shown here is derived from an EMBL/GenBank/DDBJ whole genome shotgun (WGS) entry which is preliminary data.</text>
</comment>
<keyword evidence="3" id="KW-0539">Nucleus</keyword>
<dbReference type="PANTHER" id="PTHR33402">
    <property type="entry name" value="VQ MOTIF-CONTAINING PROTEIN 11-LIKE"/>
    <property type="match status" value="1"/>
</dbReference>
<reference evidence="6" key="1">
    <citation type="submission" date="2021-08" db="EMBL/GenBank/DDBJ databases">
        <title>WGS assembly of Ceratopteris richardii.</title>
        <authorList>
            <person name="Marchant D.B."/>
            <person name="Chen G."/>
            <person name="Jenkins J."/>
            <person name="Shu S."/>
            <person name="Leebens-Mack J."/>
            <person name="Grimwood J."/>
            <person name="Schmutz J."/>
            <person name="Soltis P."/>
            <person name="Soltis D."/>
            <person name="Chen Z.-H."/>
        </authorList>
    </citation>
    <scope>NUCLEOTIDE SEQUENCE</scope>
    <source>
        <strain evidence="6">Whitten #5841</strain>
        <tissue evidence="6">Leaf</tissue>
    </source>
</reference>
<evidence type="ECO:0000313" key="7">
    <source>
        <dbReference type="Proteomes" id="UP000825935"/>
    </source>
</evidence>
<accession>A0A8T2SGN4</accession>
<feature type="domain" description="VQ" evidence="5">
    <location>
        <begin position="263"/>
        <end position="285"/>
    </location>
</feature>
<feature type="region of interest" description="Disordered" evidence="4">
    <location>
        <begin position="205"/>
        <end position="233"/>
    </location>
</feature>
<feature type="region of interest" description="Disordered" evidence="4">
    <location>
        <begin position="471"/>
        <end position="501"/>
    </location>
</feature>